<dbReference type="InterPro" id="IPR035669">
    <property type="entry name" value="SGNH_plant_lipase-like"/>
</dbReference>
<feature type="transmembrane region" description="Helical" evidence="6">
    <location>
        <begin position="371"/>
        <end position="393"/>
    </location>
</feature>
<evidence type="ECO:0000259" key="8">
    <source>
        <dbReference type="Pfam" id="PF14111"/>
    </source>
</evidence>
<evidence type="ECO:0000256" key="3">
    <source>
        <dbReference type="ARBA" id="ARBA00022801"/>
    </source>
</evidence>
<dbReference type="PANTHER" id="PTHR22835">
    <property type="entry name" value="ZINC FINGER FYVE DOMAIN CONTAINING PROTEIN"/>
    <property type="match status" value="1"/>
</dbReference>
<keyword evidence="4" id="KW-0325">Glycoprotein</keyword>
<keyword evidence="3" id="KW-0378">Hydrolase</keyword>
<feature type="transmembrane region" description="Helical" evidence="6">
    <location>
        <begin position="414"/>
        <end position="435"/>
    </location>
</feature>
<evidence type="ECO:0000256" key="7">
    <source>
        <dbReference type="SAM" id="SignalP"/>
    </source>
</evidence>
<dbReference type="GO" id="GO:0016788">
    <property type="term" value="F:hydrolase activity, acting on ester bonds"/>
    <property type="evidence" value="ECO:0007669"/>
    <property type="project" value="InterPro"/>
</dbReference>
<dbReference type="Proteomes" id="UP000585474">
    <property type="component" value="Unassembled WGS sequence"/>
</dbReference>
<feature type="signal peptide" evidence="7">
    <location>
        <begin position="1"/>
        <end position="25"/>
    </location>
</feature>
<feature type="region of interest" description="Disordered" evidence="5">
    <location>
        <begin position="759"/>
        <end position="816"/>
    </location>
</feature>
<keyword evidence="6" id="KW-0812">Transmembrane</keyword>
<keyword evidence="6" id="KW-0472">Membrane</keyword>
<evidence type="ECO:0000256" key="1">
    <source>
        <dbReference type="ARBA" id="ARBA00008668"/>
    </source>
</evidence>
<gene>
    <name evidence="9" type="ORF">Acr_19g0000040</name>
</gene>
<proteinExistence type="inferred from homology"/>
<dbReference type="OrthoDB" id="1600564at2759"/>
<keyword evidence="6" id="KW-1133">Transmembrane helix</keyword>
<evidence type="ECO:0000313" key="9">
    <source>
        <dbReference type="EMBL" id="GFZ07067.1"/>
    </source>
</evidence>
<dbReference type="Pfam" id="PF14111">
    <property type="entry name" value="DUF4283"/>
    <property type="match status" value="1"/>
</dbReference>
<feature type="region of interest" description="Disordered" evidence="5">
    <location>
        <begin position="520"/>
        <end position="580"/>
    </location>
</feature>
<feature type="region of interest" description="Disordered" evidence="5">
    <location>
        <begin position="906"/>
        <end position="973"/>
    </location>
</feature>
<dbReference type="EMBL" id="BJWL01000019">
    <property type="protein sequence ID" value="GFZ07067.1"/>
    <property type="molecule type" value="Genomic_DNA"/>
</dbReference>
<dbReference type="InterPro" id="IPR025558">
    <property type="entry name" value="DUF4283"/>
</dbReference>
<accession>A0A7J0G8E0</accession>
<name>A0A7J0G8E0_9ERIC</name>
<sequence>MANTRLVLSLVLVFLLLLQPHPSDANPLKVCHFDRIYQLGIQFQTPNATGRCSNGLLMIDYFASAAGLPFLNPYKNNEANFRHGANFAVAGSTALPVEVLAGKNISTMVTGSSLSVQLDWMFTHFNAICNTDRDCVEKLKNSLFMVGEIGGNDYNYALFQGKTIEEVQSMVPDVVRAIKEAVKRVISYGAVRVVVPGNFPIGCMPIYLTAFQTNNSAAYDEHHCLKHLNNFSIYHNDQLKQAIEELKREHPNAVIVYGDYYNAFEWLFLTAPYLGFDAESTQKACCGTGGDYNFSLARMCGAPGVPVCPNPSQVISWDGVHLTQAAYKIMSGWLIHDILPKASVLYSSCVLDTSPADLRNRALDLFARSFLVSWVLGAGLGIKLCVAGSALPAANKNFLQPLFRFFGTHWVCGWVWLLLGLSVWVWVVCCLLGLVRDVPIGTHIFLNCWQDLHVVWAAAAAPGTSKIKKVVAAAAPDEGKIKNATAAAALGETIADSREAMMLPIQICPKGERFRANDNLEEPLDDCSDGKETEVESDAASQTLGEDDSDSSLGVRQNASKKDETVLSDNSESAEGRKVVKATQGVKKASYASLLASNRLPSMGSKLEHFHKVNGTMEIKAEEVQDQESPWKCCLVGYFGGKFPGKQALNQIVTAWKVPVNIHHHGSGWIIFQFKTSEAQATVLENVGKPIHMDKLTAQRERVTYARCLVEVNMAQDLDHAVMLKLPNGEVFEQPVFYENLPRFCPHCKVVGHTEEGCNAKKSKAKITEPAQARDSVNAGEKGTDSQVADSAVVRGKETQPEWVTKSKISKGTQDNVNPAKIPAIISSSTNKFSVLDRNPETEDELIQNLGSSAQVEDKSSDQVQAGNIQQKVQLGSKVYSQQVKQIASEELNLKLQQSSKSQALGTAADLKSKPAQAGRKFGAVNPSGKIQEKAHTSSNSKSSPPPLAHVGKKEVKAEEKRKKDSKQAEKKGRAVNFAEFCADLGGGSSTRSQ</sequence>
<evidence type="ECO:0000256" key="2">
    <source>
        <dbReference type="ARBA" id="ARBA00022729"/>
    </source>
</evidence>
<dbReference type="SUPFAM" id="SSF52266">
    <property type="entry name" value="SGNH hydrolase"/>
    <property type="match status" value="1"/>
</dbReference>
<protein>
    <recommendedName>
        <fullName evidence="8">DUF4283 domain-containing protein</fullName>
    </recommendedName>
</protein>
<dbReference type="InterPro" id="IPR036514">
    <property type="entry name" value="SGNH_hydro_sf"/>
</dbReference>
<comment type="similarity">
    <text evidence="1">Belongs to the 'GDSL' lipolytic enzyme family.</text>
</comment>
<feature type="domain" description="DUF4283" evidence="8">
    <location>
        <begin position="630"/>
        <end position="685"/>
    </location>
</feature>
<feature type="compositionally biased region" description="Basic and acidic residues" evidence="5">
    <location>
        <begin position="952"/>
        <end position="973"/>
    </location>
</feature>
<dbReference type="AlphaFoldDB" id="A0A7J0G8E0"/>
<dbReference type="CDD" id="cd01837">
    <property type="entry name" value="SGNH_plant_lipase_like"/>
    <property type="match status" value="1"/>
</dbReference>
<evidence type="ECO:0000256" key="6">
    <source>
        <dbReference type="SAM" id="Phobius"/>
    </source>
</evidence>
<evidence type="ECO:0000313" key="10">
    <source>
        <dbReference type="Proteomes" id="UP000585474"/>
    </source>
</evidence>
<evidence type="ECO:0000256" key="5">
    <source>
        <dbReference type="SAM" id="MobiDB-lite"/>
    </source>
</evidence>
<feature type="chain" id="PRO_5029710088" description="DUF4283 domain-containing protein" evidence="7">
    <location>
        <begin position="26"/>
        <end position="994"/>
    </location>
</feature>
<dbReference type="Gene3D" id="3.40.50.1110">
    <property type="entry name" value="SGNH hydrolase"/>
    <property type="match status" value="1"/>
</dbReference>
<keyword evidence="10" id="KW-1185">Reference proteome</keyword>
<organism evidence="9 10">
    <name type="scientific">Actinidia rufa</name>
    <dbReference type="NCBI Taxonomy" id="165716"/>
    <lineage>
        <taxon>Eukaryota</taxon>
        <taxon>Viridiplantae</taxon>
        <taxon>Streptophyta</taxon>
        <taxon>Embryophyta</taxon>
        <taxon>Tracheophyta</taxon>
        <taxon>Spermatophyta</taxon>
        <taxon>Magnoliopsida</taxon>
        <taxon>eudicotyledons</taxon>
        <taxon>Gunneridae</taxon>
        <taxon>Pentapetalae</taxon>
        <taxon>asterids</taxon>
        <taxon>Ericales</taxon>
        <taxon>Actinidiaceae</taxon>
        <taxon>Actinidia</taxon>
    </lineage>
</organism>
<dbReference type="Pfam" id="PF00657">
    <property type="entry name" value="Lipase_GDSL"/>
    <property type="match status" value="1"/>
</dbReference>
<comment type="caution">
    <text evidence="9">The sequence shown here is derived from an EMBL/GenBank/DDBJ whole genome shotgun (WGS) entry which is preliminary data.</text>
</comment>
<keyword evidence="2 7" id="KW-0732">Signal</keyword>
<evidence type="ECO:0000256" key="4">
    <source>
        <dbReference type="ARBA" id="ARBA00023180"/>
    </source>
</evidence>
<dbReference type="PANTHER" id="PTHR22835:SF517">
    <property type="entry name" value="GDSL-LIKE LIPASE_ACYLHYDROLASE FAMILY PROTEIN, EXPRESSED"/>
    <property type="match status" value="1"/>
</dbReference>
<dbReference type="InterPro" id="IPR001087">
    <property type="entry name" value="GDSL"/>
</dbReference>
<reference evidence="9 10" key="1">
    <citation type="submission" date="2019-07" db="EMBL/GenBank/DDBJ databases">
        <title>De Novo Assembly of kiwifruit Actinidia rufa.</title>
        <authorList>
            <person name="Sugita-Konishi S."/>
            <person name="Sato K."/>
            <person name="Mori E."/>
            <person name="Abe Y."/>
            <person name="Kisaki G."/>
            <person name="Hamano K."/>
            <person name="Suezawa K."/>
            <person name="Otani M."/>
            <person name="Fukuda T."/>
            <person name="Manabe T."/>
            <person name="Gomi K."/>
            <person name="Tabuchi M."/>
            <person name="Akimitsu K."/>
            <person name="Kataoka I."/>
        </authorList>
    </citation>
    <scope>NUCLEOTIDE SEQUENCE [LARGE SCALE GENOMIC DNA]</scope>
    <source>
        <strain evidence="10">cv. Fuchu</strain>
    </source>
</reference>